<protein>
    <submittedName>
        <fullName evidence="6">CUPID domain-containing protein</fullName>
    </submittedName>
</protein>
<feature type="region of interest" description="Disordered" evidence="4">
    <location>
        <begin position="548"/>
        <end position="570"/>
    </location>
</feature>
<evidence type="ECO:0000256" key="2">
    <source>
        <dbReference type="ARBA" id="ARBA00022490"/>
    </source>
</evidence>
<feature type="compositionally biased region" description="Low complexity" evidence="4">
    <location>
        <begin position="1050"/>
        <end position="1067"/>
    </location>
</feature>
<organism evidence="6 7">
    <name type="scientific">Anopheles coluzzii</name>
    <name type="common">African malaria mosquito</name>
    <dbReference type="NCBI Taxonomy" id="1518534"/>
    <lineage>
        <taxon>Eukaryota</taxon>
        <taxon>Metazoa</taxon>
        <taxon>Ecdysozoa</taxon>
        <taxon>Arthropoda</taxon>
        <taxon>Hexapoda</taxon>
        <taxon>Insecta</taxon>
        <taxon>Pterygota</taxon>
        <taxon>Neoptera</taxon>
        <taxon>Endopterygota</taxon>
        <taxon>Diptera</taxon>
        <taxon>Nematocera</taxon>
        <taxon>Culicoidea</taxon>
        <taxon>Culicidae</taxon>
        <taxon>Anophelinae</taxon>
        <taxon>Anopheles</taxon>
    </lineage>
</organism>
<feature type="compositionally biased region" description="Low complexity" evidence="4">
    <location>
        <begin position="1115"/>
        <end position="1132"/>
    </location>
</feature>
<dbReference type="RefSeq" id="XP_040233005.2">
    <property type="nucleotide sequence ID" value="XM_040377071.2"/>
</dbReference>
<dbReference type="KEGG" id="acoz:120955868"/>
<name>A0A6E8VVW6_ANOCL</name>
<feature type="region of interest" description="Disordered" evidence="4">
    <location>
        <begin position="1111"/>
        <end position="1176"/>
    </location>
</feature>
<feature type="region of interest" description="Disordered" evidence="4">
    <location>
        <begin position="454"/>
        <end position="495"/>
    </location>
</feature>
<proteinExistence type="predicted"/>
<dbReference type="VEuPathDB" id="VectorBase:ACON008413"/>
<feature type="region of interest" description="Disordered" evidence="4">
    <location>
        <begin position="378"/>
        <end position="411"/>
    </location>
</feature>
<feature type="region of interest" description="Disordered" evidence="4">
    <location>
        <begin position="162"/>
        <end position="183"/>
    </location>
</feature>
<accession>A0A6E8VVW6</accession>
<dbReference type="GO" id="GO:0005737">
    <property type="term" value="C:cytoplasm"/>
    <property type="evidence" value="ECO:0007669"/>
    <property type="project" value="UniProtKB-SubCell"/>
</dbReference>
<dbReference type="GeneID" id="120955868"/>
<dbReference type="PANTHER" id="PTHR46079">
    <property type="entry name" value="FERM DOMAIN-CONTAINING PROTEIN 4"/>
    <property type="match status" value="1"/>
</dbReference>
<feature type="region of interest" description="Disordered" evidence="4">
    <location>
        <begin position="1046"/>
        <end position="1083"/>
    </location>
</feature>
<feature type="compositionally biased region" description="Polar residues" evidence="4">
    <location>
        <begin position="552"/>
        <end position="567"/>
    </location>
</feature>
<dbReference type="VEuPathDB" id="VectorBase:ACON2_033603"/>
<feature type="compositionally biased region" description="Polar residues" evidence="4">
    <location>
        <begin position="652"/>
        <end position="665"/>
    </location>
</feature>
<feature type="compositionally biased region" description="Low complexity" evidence="4">
    <location>
        <begin position="28"/>
        <end position="38"/>
    </location>
</feature>
<feature type="compositionally biased region" description="Basic residues" evidence="4">
    <location>
        <begin position="18"/>
        <end position="27"/>
    </location>
</feature>
<feature type="compositionally biased region" description="Basic residues" evidence="4">
    <location>
        <begin position="480"/>
        <end position="489"/>
    </location>
</feature>
<feature type="compositionally biased region" description="Low complexity" evidence="4">
    <location>
        <begin position="81"/>
        <end position="94"/>
    </location>
</feature>
<evidence type="ECO:0000259" key="5">
    <source>
        <dbReference type="Pfam" id="PF11819"/>
    </source>
</evidence>
<feature type="region of interest" description="Disordered" evidence="4">
    <location>
        <begin position="637"/>
        <end position="666"/>
    </location>
</feature>
<feature type="compositionally biased region" description="Low complexity" evidence="4">
    <location>
        <begin position="954"/>
        <end position="969"/>
    </location>
</feature>
<feature type="region of interest" description="Disordered" evidence="4">
    <location>
        <begin position="66"/>
        <end position="106"/>
    </location>
</feature>
<dbReference type="PANTHER" id="PTHR46079:SF2">
    <property type="entry name" value="FERM DOMAIN-CONTAINING PROTEIN"/>
    <property type="match status" value="1"/>
</dbReference>
<feature type="compositionally biased region" description="Polar residues" evidence="4">
    <location>
        <begin position="1163"/>
        <end position="1176"/>
    </location>
</feature>
<dbReference type="AlphaFoldDB" id="A0A6E8VVW6"/>
<evidence type="ECO:0000313" key="7">
    <source>
        <dbReference type="Proteomes" id="UP001105220"/>
    </source>
</evidence>
<feature type="region of interest" description="Disordered" evidence="4">
    <location>
        <begin position="264"/>
        <end position="316"/>
    </location>
</feature>
<keyword evidence="3" id="KW-0175">Coiled coil</keyword>
<feature type="compositionally biased region" description="Gly residues" evidence="4">
    <location>
        <begin position="1139"/>
        <end position="1153"/>
    </location>
</feature>
<feature type="compositionally biased region" description="Pro residues" evidence="4">
    <location>
        <begin position="919"/>
        <end position="928"/>
    </location>
</feature>
<evidence type="ECO:0000256" key="3">
    <source>
        <dbReference type="ARBA" id="ARBA00023054"/>
    </source>
</evidence>
<feature type="compositionally biased region" description="Polar residues" evidence="4">
    <location>
        <begin position="854"/>
        <end position="887"/>
    </location>
</feature>
<dbReference type="GO" id="GO:0090162">
    <property type="term" value="P:establishment of epithelial cell polarity"/>
    <property type="evidence" value="ECO:0007669"/>
    <property type="project" value="InterPro"/>
</dbReference>
<reference evidence="6" key="2">
    <citation type="submission" date="2020-05" db="UniProtKB">
        <authorList>
            <consortium name="EnsemblMetazoa"/>
        </authorList>
    </citation>
    <scope>IDENTIFICATION</scope>
    <source>
        <strain evidence="6">Ngousso</strain>
    </source>
</reference>
<keyword evidence="2" id="KW-0963">Cytoplasm</keyword>
<feature type="region of interest" description="Disordered" evidence="4">
    <location>
        <begin position="1"/>
        <end position="40"/>
    </location>
</feature>
<feature type="region of interest" description="Disordered" evidence="4">
    <location>
        <begin position="834"/>
        <end position="988"/>
    </location>
</feature>
<evidence type="ECO:0000256" key="1">
    <source>
        <dbReference type="ARBA" id="ARBA00004496"/>
    </source>
</evidence>
<keyword evidence="7" id="KW-1185">Reference proteome</keyword>
<reference key="1">
    <citation type="journal article" date="2019" name="Genes (Basel)">
        <title>A High-Quality De novo Genome Assembly from a Single Mosquito Using PacBio Sequencing.</title>
        <authorList>
            <person name="Kingan S.B."/>
            <person name="Heaton H."/>
            <person name="Cudini J."/>
            <person name="Lambert C.C."/>
            <person name="Baybayan P."/>
            <person name="Galvin B.D."/>
            <person name="Durbin R."/>
            <person name="Korlach J."/>
            <person name="Lawniczak M.K.N."/>
        </authorList>
    </citation>
    <scope>NUCLEOTIDE SEQUENCE [LARGE SCALE GENOMIC DNA]</scope>
    <source>
        <strain>Mali-NIH</strain>
    </source>
</reference>
<feature type="domain" description="Cytohesin Ubiquitin Protein Inducing" evidence="5">
    <location>
        <begin position="179"/>
        <end position="229"/>
    </location>
</feature>
<dbReference type="EnsemblMetazoa" id="ACON008413-RA">
    <property type="protein sequence ID" value="ACON008413-PA"/>
    <property type="gene ID" value="ACON008413"/>
</dbReference>
<feature type="compositionally biased region" description="Low complexity" evidence="4">
    <location>
        <begin position="834"/>
        <end position="846"/>
    </location>
</feature>
<evidence type="ECO:0000256" key="4">
    <source>
        <dbReference type="SAM" id="MobiDB-lite"/>
    </source>
</evidence>
<evidence type="ECO:0000313" key="6">
    <source>
        <dbReference type="EnsemblMetazoa" id="ACON008413-PA"/>
    </source>
</evidence>
<feature type="compositionally biased region" description="Polar residues" evidence="4">
    <location>
        <begin position="937"/>
        <end position="947"/>
    </location>
</feature>
<sequence length="1176" mass="127088">MGDAKVKQQPFFGNQTHQHQHHHHHQHTAATPHETTTPIASTSKANGTATMGTVVMDAKHATGALLGSPQQQPPGKEAMVGTTTTNTNTSTTGTPVAGKDKSPASQKYEQLKLRKQELEKRLNEKYSQLQQIKREEAQLIGMYPSDFSCGIGPTGSTDGVNGTAGSGGTGGAMGTGNGTAPTLRRKIGTSFKLPENLLNNKEDDINKLLLEKQIQQQISEASLRLANDSGQPKSVRRTHKQNFEMAQQKLLAINQNLSVLKKRQQQKEQQLQQQQQQQLKDQQQAGEAHRPTSRDDIDLHKTAQVNRFRSNSNSSSMLMHLSERRNSIKSNTSSNASGSLSGHHMMVQQQQQQQHQHLHLQQQQQMLQVQIPAGHYHLSQQQLHQQQQQHQSQQISPYSIHSGIMPSGSQSMTSAASAAMISQLSMLRHRARTDSFPGIATSYDTVSAGSGATEQSLKVSPLSGSGSIASGGSGAQQPHPHLHPHHHHSIGPGPARMNRLIQQQLGANNYSPPAAGSGTPGYVLSPTAGGNGQAFVYDAKVISRLQGGSNGAGMNSNPRSPQASAPSTAYGHAINDQNYCPNAMAAGAGQSGAAYEYTAQPEQPTSAVPAGLGGYWMTLENGEKVWCSVDNRQFSSLDRKQQGGSSGGSMKLSRTSTKLNGNNKPAGQFSAAVTPAVKSSSLGNFQEYIGKASPLDDADMMTVQPDAISVTSGSSEHKKREKVWRETSLDSPVVKHKALPPVPTSPAGQMSPSSIGSGQLLHSPHGAIPQSPPYPVPPMVGGNPPTAPLHINTNVSGYGAGPCSPLLLSPQQMRYYQQRQQQLLEQQRQKIKHLQQQQQQHQQHQRLMMEEQQKQQQFLASSKQQHESMPSPQSPMGSIGATSSIATTGEPYGSSPYAYQQTPLDPQSVPPYHSRHQHPPPPPLPPPNQHHYHHSQQLHNRLQHSPSVPSPQHLDLLPQSYSQQQQQQLSDHHSPSLGHHGRGQQQYQVHADSGYYPHAAGHLANTLSSRHPDLVISPTLSQASSHTLTSPTATTVVQALPVVGGAEDNSGFSGPSSPTPSAGSKGPAAPPSDIQMESPKNMTVVQQGKIMPYKEVTKPFEMSDFYKYSTKYRQKQQQQQQQQQQHQLQQQQPSPSEGCGPGNEGEAGSAGGDGIHKGIYQPPNRSICQPIVNNYN</sequence>
<dbReference type="Pfam" id="PF11819">
    <property type="entry name" value="CUPID"/>
    <property type="match status" value="1"/>
</dbReference>
<dbReference type="InterPro" id="IPR021774">
    <property type="entry name" value="CUPID"/>
</dbReference>
<feature type="compositionally biased region" description="Gly residues" evidence="4">
    <location>
        <begin position="162"/>
        <end position="177"/>
    </location>
</feature>
<feature type="compositionally biased region" description="Low complexity" evidence="4">
    <location>
        <begin position="267"/>
        <end position="284"/>
    </location>
</feature>
<dbReference type="InterPro" id="IPR047176">
    <property type="entry name" value="FRMD4A/B"/>
</dbReference>
<comment type="subcellular location">
    <subcellularLocation>
        <location evidence="1">Cytoplasm</location>
    </subcellularLocation>
</comment>
<feature type="compositionally biased region" description="Basic and acidic residues" evidence="4">
    <location>
        <begin position="287"/>
        <end position="301"/>
    </location>
</feature>
<dbReference type="VEuPathDB" id="VectorBase:ACMO_003316"/>
<dbReference type="Proteomes" id="UP001105220">
    <property type="component" value="Unplaced"/>
</dbReference>